<evidence type="ECO:0008006" key="4">
    <source>
        <dbReference type="Google" id="ProtNLM"/>
    </source>
</evidence>
<sequence>MSTIRRGHSILFGLMCFFGIIEGSLATWLVTHYEGYSNYPNFTISQSAYITFASWWTVVFSASAIVFFLYSPTRSFFTSVGTHLIFLSLTWIFWTAAAASVTPMTDCTKYAQPYCSRLNALEVFAWIEWGITAITFSIVFFLGVRILRARV</sequence>
<dbReference type="OrthoDB" id="2117453at2759"/>
<proteinExistence type="predicted"/>
<feature type="transmembrane region" description="Helical" evidence="1">
    <location>
        <begin position="12"/>
        <end position="30"/>
    </location>
</feature>
<feature type="transmembrane region" description="Helical" evidence="1">
    <location>
        <begin position="123"/>
        <end position="147"/>
    </location>
</feature>
<dbReference type="EMBL" id="KL198037">
    <property type="protein sequence ID" value="KDQ14586.1"/>
    <property type="molecule type" value="Genomic_DNA"/>
</dbReference>
<keyword evidence="3" id="KW-1185">Reference proteome</keyword>
<accession>A0A067MSM3</accession>
<reference evidence="3" key="1">
    <citation type="journal article" date="2014" name="Proc. Natl. Acad. Sci. U.S.A.">
        <title>Extensive sampling of basidiomycete genomes demonstrates inadequacy of the white-rot/brown-rot paradigm for wood decay fungi.</title>
        <authorList>
            <person name="Riley R."/>
            <person name="Salamov A.A."/>
            <person name="Brown D.W."/>
            <person name="Nagy L.G."/>
            <person name="Floudas D."/>
            <person name="Held B.W."/>
            <person name="Levasseur A."/>
            <person name="Lombard V."/>
            <person name="Morin E."/>
            <person name="Otillar R."/>
            <person name="Lindquist E.A."/>
            <person name="Sun H."/>
            <person name="LaButti K.M."/>
            <person name="Schmutz J."/>
            <person name="Jabbour D."/>
            <person name="Luo H."/>
            <person name="Baker S.E."/>
            <person name="Pisabarro A.G."/>
            <person name="Walton J.D."/>
            <person name="Blanchette R.A."/>
            <person name="Henrissat B."/>
            <person name="Martin F."/>
            <person name="Cullen D."/>
            <person name="Hibbett D.S."/>
            <person name="Grigoriev I.V."/>
        </authorList>
    </citation>
    <scope>NUCLEOTIDE SEQUENCE [LARGE SCALE GENOMIC DNA]</scope>
    <source>
        <strain evidence="3">FD-172 SS1</strain>
    </source>
</reference>
<dbReference type="STRING" id="930990.A0A067MSM3"/>
<organism evidence="2 3">
    <name type="scientific">Botryobasidium botryosum (strain FD-172 SS1)</name>
    <dbReference type="NCBI Taxonomy" id="930990"/>
    <lineage>
        <taxon>Eukaryota</taxon>
        <taxon>Fungi</taxon>
        <taxon>Dikarya</taxon>
        <taxon>Basidiomycota</taxon>
        <taxon>Agaricomycotina</taxon>
        <taxon>Agaricomycetes</taxon>
        <taxon>Cantharellales</taxon>
        <taxon>Botryobasidiaceae</taxon>
        <taxon>Botryobasidium</taxon>
    </lineage>
</organism>
<keyword evidence="1" id="KW-1133">Transmembrane helix</keyword>
<dbReference type="AlphaFoldDB" id="A0A067MSM3"/>
<name>A0A067MSM3_BOTB1</name>
<feature type="transmembrane region" description="Helical" evidence="1">
    <location>
        <begin position="82"/>
        <end position="103"/>
    </location>
</feature>
<gene>
    <name evidence="2" type="ORF">BOTBODRAFT_346432</name>
</gene>
<dbReference type="HOGENOM" id="CLU_109463_0_1_1"/>
<dbReference type="InParanoid" id="A0A067MSM3"/>
<keyword evidence="1" id="KW-0812">Transmembrane</keyword>
<feature type="transmembrane region" description="Helical" evidence="1">
    <location>
        <begin position="50"/>
        <end position="70"/>
    </location>
</feature>
<evidence type="ECO:0000313" key="3">
    <source>
        <dbReference type="Proteomes" id="UP000027195"/>
    </source>
</evidence>
<dbReference type="Proteomes" id="UP000027195">
    <property type="component" value="Unassembled WGS sequence"/>
</dbReference>
<evidence type="ECO:0000256" key="1">
    <source>
        <dbReference type="SAM" id="Phobius"/>
    </source>
</evidence>
<keyword evidence="1" id="KW-0472">Membrane</keyword>
<evidence type="ECO:0000313" key="2">
    <source>
        <dbReference type="EMBL" id="KDQ14586.1"/>
    </source>
</evidence>
<protein>
    <recommendedName>
        <fullName evidence="4">MARVEL domain-containing protein</fullName>
    </recommendedName>
</protein>